<dbReference type="PANTHER" id="PTHR37326">
    <property type="entry name" value="BLL3975 PROTEIN"/>
    <property type="match status" value="1"/>
</dbReference>
<dbReference type="Gene3D" id="3.40.630.10">
    <property type="entry name" value="Zn peptidases"/>
    <property type="match status" value="1"/>
</dbReference>
<keyword evidence="2" id="KW-0479">Metal-binding</keyword>
<sequence length="321" mass="33669">MASTFNINKPGKHFYDLSAVAGEVAGIQGDVLCCINQGEGPTVLLCAGIHGDEYEPQTVLRHLAETLETEQVIGRLIIIPAINYAAAQSGARVSPADGQNMNRVFPGKADGTPTERLAAFITREIFPATDLLIDAHTGGNDVNVVPMIFGFSSDECVVSDPELTRIMEAWGYRYIQHVTGIDSTICGAALAAGIASVEIEGGGGCLRSEELSTIHDGLLRALAALGVLQPLVEPQPFTGLHLSAGPEAQLVAPQMGVVEHKVNLGDSVTKGDVVALLYPLAGKASAPRELTAPVSGVVLRQARNAYLKEGQLVMNLGVIVG</sequence>
<dbReference type="Pfam" id="PF24827">
    <property type="entry name" value="AstE_AspA_cat"/>
    <property type="match status" value="1"/>
</dbReference>
<dbReference type="RefSeq" id="WP_045047865.1">
    <property type="nucleotide sequence ID" value="NZ_CP114058.1"/>
</dbReference>
<dbReference type="InterPro" id="IPR043795">
    <property type="entry name" value="N-alpha-Ac-DABA-like"/>
</dbReference>
<dbReference type="Proteomes" id="UP001164712">
    <property type="component" value="Chromosome"/>
</dbReference>
<dbReference type="PANTHER" id="PTHR37326:SF1">
    <property type="entry name" value="BLL3975 PROTEIN"/>
    <property type="match status" value="1"/>
</dbReference>
<keyword evidence="3" id="KW-0378">Hydrolase</keyword>
<keyword evidence="7" id="KW-1185">Reference proteome</keyword>
<evidence type="ECO:0000313" key="6">
    <source>
        <dbReference type="EMBL" id="WAT02344.1"/>
    </source>
</evidence>
<proteinExistence type="predicted"/>
<dbReference type="SUPFAM" id="SSF53187">
    <property type="entry name" value="Zn-dependent exopeptidases"/>
    <property type="match status" value="1"/>
</dbReference>
<dbReference type="InterPro" id="IPR055438">
    <property type="entry name" value="AstE_AspA_cat"/>
</dbReference>
<protein>
    <submittedName>
        <fullName evidence="6">Succinylglutamate desuccinylase/aspartoacylase family protein</fullName>
    </submittedName>
</protein>
<name>A0ABY7HSG8_9GAMM</name>
<evidence type="ECO:0000313" key="7">
    <source>
        <dbReference type="Proteomes" id="UP001164712"/>
    </source>
</evidence>
<dbReference type="InterPro" id="IPR053138">
    <property type="entry name" value="N-alpha-Ac-DABA_deacetylase"/>
</dbReference>
<keyword evidence="4" id="KW-0862">Zinc</keyword>
<gene>
    <name evidence="6" type="ORF">O1V66_06980</name>
</gene>
<organism evidence="6 7">
    <name type="scientific">Rouxiella chamberiensis</name>
    <dbReference type="NCBI Taxonomy" id="1513468"/>
    <lineage>
        <taxon>Bacteria</taxon>
        <taxon>Pseudomonadati</taxon>
        <taxon>Pseudomonadota</taxon>
        <taxon>Gammaproteobacteria</taxon>
        <taxon>Enterobacterales</taxon>
        <taxon>Yersiniaceae</taxon>
        <taxon>Rouxiella</taxon>
    </lineage>
</organism>
<evidence type="ECO:0000256" key="2">
    <source>
        <dbReference type="ARBA" id="ARBA00022723"/>
    </source>
</evidence>
<accession>A0ABY7HSG8</accession>
<evidence type="ECO:0000256" key="4">
    <source>
        <dbReference type="ARBA" id="ARBA00022833"/>
    </source>
</evidence>
<evidence type="ECO:0000256" key="1">
    <source>
        <dbReference type="ARBA" id="ARBA00001947"/>
    </source>
</evidence>
<dbReference type="EMBL" id="CP114058">
    <property type="protein sequence ID" value="WAT02344.1"/>
    <property type="molecule type" value="Genomic_DNA"/>
</dbReference>
<feature type="domain" description="Succinylglutamate desuccinylase/Aspartoacylase catalytic" evidence="5">
    <location>
        <begin position="40"/>
        <end position="223"/>
    </location>
</feature>
<reference evidence="6" key="1">
    <citation type="submission" date="2022-12" db="EMBL/GenBank/DDBJ databases">
        <title>Complete genome sequence of an Australian strain of Rouxiella badensis DAR84756 and resolution of the R. badensis DSM100043 and R. chamberiensis DSM28324 genomes.</title>
        <authorList>
            <person name="Paul S."/>
            <person name="Anderson P.J."/>
            <person name="Maynard G."/>
            <person name="Dyall-Smith M."/>
            <person name="Kudinha T."/>
        </authorList>
    </citation>
    <scope>NUCLEOTIDE SEQUENCE</scope>
    <source>
        <strain evidence="6">DSM 28324</strain>
    </source>
</reference>
<comment type="cofactor">
    <cofactor evidence="1">
        <name>Zn(2+)</name>
        <dbReference type="ChEBI" id="CHEBI:29105"/>
    </cofactor>
</comment>
<evidence type="ECO:0000259" key="5">
    <source>
        <dbReference type="Pfam" id="PF24827"/>
    </source>
</evidence>
<evidence type="ECO:0000256" key="3">
    <source>
        <dbReference type="ARBA" id="ARBA00022801"/>
    </source>
</evidence>
<dbReference type="PIRSF" id="PIRSF039012">
    <property type="entry name" value="ASP"/>
    <property type="match status" value="1"/>
</dbReference>